<reference evidence="3" key="2">
    <citation type="submission" date="2015-01" db="EMBL/GenBank/DDBJ databases">
        <title>Evolutionary Origins and Diversification of the Mycorrhizal Mutualists.</title>
        <authorList>
            <consortium name="DOE Joint Genome Institute"/>
            <consortium name="Mycorrhizal Genomics Consortium"/>
            <person name="Kohler A."/>
            <person name="Kuo A."/>
            <person name="Nagy L.G."/>
            <person name="Floudas D."/>
            <person name="Copeland A."/>
            <person name="Barry K.W."/>
            <person name="Cichocki N."/>
            <person name="Veneault-Fourrey C."/>
            <person name="LaButti K."/>
            <person name="Lindquist E.A."/>
            <person name="Lipzen A."/>
            <person name="Lundell T."/>
            <person name="Morin E."/>
            <person name="Murat C."/>
            <person name="Riley R."/>
            <person name="Ohm R."/>
            <person name="Sun H."/>
            <person name="Tunlid A."/>
            <person name="Henrissat B."/>
            <person name="Grigoriev I.V."/>
            <person name="Hibbett D.S."/>
            <person name="Martin F."/>
        </authorList>
    </citation>
    <scope>NUCLEOTIDE SEQUENCE [LARGE SCALE GENOMIC DNA]</scope>
    <source>
        <strain evidence="3">LaAM-08-1</strain>
    </source>
</reference>
<accession>A0A0C9WQI9</accession>
<protein>
    <submittedName>
        <fullName evidence="2">Uncharacterized protein</fullName>
    </submittedName>
</protein>
<dbReference type="AlphaFoldDB" id="A0A0C9WQI9"/>
<gene>
    <name evidence="2" type="ORF">K443DRAFT_15622</name>
</gene>
<organism evidence="2 3">
    <name type="scientific">Laccaria amethystina LaAM-08-1</name>
    <dbReference type="NCBI Taxonomy" id="1095629"/>
    <lineage>
        <taxon>Eukaryota</taxon>
        <taxon>Fungi</taxon>
        <taxon>Dikarya</taxon>
        <taxon>Basidiomycota</taxon>
        <taxon>Agaricomycotina</taxon>
        <taxon>Agaricomycetes</taxon>
        <taxon>Agaricomycetidae</taxon>
        <taxon>Agaricales</taxon>
        <taxon>Agaricineae</taxon>
        <taxon>Hydnangiaceae</taxon>
        <taxon>Laccaria</taxon>
    </lineage>
</organism>
<evidence type="ECO:0000256" key="1">
    <source>
        <dbReference type="SAM" id="MobiDB-lite"/>
    </source>
</evidence>
<evidence type="ECO:0000313" key="3">
    <source>
        <dbReference type="Proteomes" id="UP000054477"/>
    </source>
</evidence>
<reference evidence="2 3" key="1">
    <citation type="submission" date="2014-04" db="EMBL/GenBank/DDBJ databases">
        <authorList>
            <consortium name="DOE Joint Genome Institute"/>
            <person name="Kuo A."/>
            <person name="Kohler A."/>
            <person name="Nagy L.G."/>
            <person name="Floudas D."/>
            <person name="Copeland A."/>
            <person name="Barry K.W."/>
            <person name="Cichocki N."/>
            <person name="Veneault-Fourrey C."/>
            <person name="LaButti K."/>
            <person name="Lindquist E.A."/>
            <person name="Lipzen A."/>
            <person name="Lundell T."/>
            <person name="Morin E."/>
            <person name="Murat C."/>
            <person name="Sun H."/>
            <person name="Tunlid A."/>
            <person name="Henrissat B."/>
            <person name="Grigoriev I.V."/>
            <person name="Hibbett D.S."/>
            <person name="Martin F."/>
            <person name="Nordberg H.P."/>
            <person name="Cantor M.N."/>
            <person name="Hua S.X."/>
        </authorList>
    </citation>
    <scope>NUCLEOTIDE SEQUENCE [LARGE SCALE GENOMIC DNA]</scope>
    <source>
        <strain evidence="2 3">LaAM-08-1</strain>
    </source>
</reference>
<keyword evidence="3" id="KW-1185">Reference proteome</keyword>
<feature type="region of interest" description="Disordered" evidence="1">
    <location>
        <begin position="1"/>
        <end position="21"/>
    </location>
</feature>
<evidence type="ECO:0000313" key="2">
    <source>
        <dbReference type="EMBL" id="KIJ89978.1"/>
    </source>
</evidence>
<dbReference type="EMBL" id="KN839333">
    <property type="protein sequence ID" value="KIJ89978.1"/>
    <property type="molecule type" value="Genomic_DNA"/>
</dbReference>
<name>A0A0C9WQI9_9AGAR</name>
<sequence>MCPMHQDKTAPLPTQPSAGEGSLTIWIERTPRGLTFAADSHHHDANHPETKTQDRRKDILAFRTIMHSIKAFMLDVHVNVNHIYTHSKSEEKELQLSSAFASLAVLNHEIIAVVVASQTVTQEGSRLSGVFTENPRFDDRKTSAASEPILLTPDVPRQFKEFEEEMKKRGGFDDANILNQYIDKVLYSQG</sequence>
<dbReference type="HOGENOM" id="CLU_1428232_0_0_1"/>
<dbReference type="Proteomes" id="UP000054477">
    <property type="component" value="Unassembled WGS sequence"/>
</dbReference>
<proteinExistence type="predicted"/>